<organism evidence="10 11">
    <name type="scientific">Colwellia psychrerythraea</name>
    <name type="common">Vibrio psychroerythus</name>
    <dbReference type="NCBI Taxonomy" id="28229"/>
    <lineage>
        <taxon>Bacteria</taxon>
        <taxon>Pseudomonadati</taxon>
        <taxon>Pseudomonadota</taxon>
        <taxon>Gammaproteobacteria</taxon>
        <taxon>Alteromonadales</taxon>
        <taxon>Colwelliaceae</taxon>
        <taxon>Colwellia</taxon>
    </lineage>
</organism>
<dbReference type="CDD" id="cd03257">
    <property type="entry name" value="ABC_NikE_OppD_transporters"/>
    <property type="match status" value="1"/>
</dbReference>
<dbReference type="InterPro" id="IPR027417">
    <property type="entry name" value="P-loop_NTPase"/>
</dbReference>
<dbReference type="Pfam" id="PF00005">
    <property type="entry name" value="ABC_tran"/>
    <property type="match status" value="1"/>
</dbReference>
<evidence type="ECO:0000259" key="9">
    <source>
        <dbReference type="PROSITE" id="PS50893"/>
    </source>
</evidence>
<evidence type="ECO:0000313" key="11">
    <source>
        <dbReference type="Proteomes" id="UP000029843"/>
    </source>
</evidence>
<protein>
    <submittedName>
        <fullName evidence="10">Oligopeptide/dipeptide ABC transporter, ATPase subunit</fullName>
        <ecNumber evidence="10">3.6.3.24</ecNumber>
    </submittedName>
</protein>
<feature type="domain" description="ABC transporter" evidence="9">
    <location>
        <begin position="4"/>
        <end position="259"/>
    </location>
</feature>
<accession>A0A099KU57</accession>
<dbReference type="GO" id="GO:0005886">
    <property type="term" value="C:plasma membrane"/>
    <property type="evidence" value="ECO:0007669"/>
    <property type="project" value="UniProtKB-SubCell"/>
</dbReference>
<keyword evidence="7" id="KW-0067">ATP-binding</keyword>
<evidence type="ECO:0000256" key="2">
    <source>
        <dbReference type="ARBA" id="ARBA00005417"/>
    </source>
</evidence>
<evidence type="ECO:0000256" key="3">
    <source>
        <dbReference type="ARBA" id="ARBA00022448"/>
    </source>
</evidence>
<evidence type="ECO:0000256" key="1">
    <source>
        <dbReference type="ARBA" id="ARBA00004417"/>
    </source>
</evidence>
<comment type="subcellular location">
    <subcellularLocation>
        <location evidence="1">Cell inner membrane</location>
        <topology evidence="1">Peripheral membrane protein</topology>
    </subcellularLocation>
</comment>
<keyword evidence="3" id="KW-0813">Transport</keyword>
<dbReference type="PATRIC" id="fig|28229.4.peg.1667"/>
<dbReference type="InterPro" id="IPR003593">
    <property type="entry name" value="AAA+_ATPase"/>
</dbReference>
<dbReference type="SMART" id="SM00382">
    <property type="entry name" value="AAA"/>
    <property type="match status" value="1"/>
</dbReference>
<dbReference type="PANTHER" id="PTHR43297:SF4">
    <property type="entry name" value="PUTRESCINE EXPORT SYSTEM ATP-BINDING PROTEIN SAPD"/>
    <property type="match status" value="1"/>
</dbReference>
<dbReference type="Pfam" id="PF08352">
    <property type="entry name" value="oligo_HPY"/>
    <property type="match status" value="1"/>
</dbReference>
<sequence length="344" mass="38461">MNLLDIRNLSIELDTPSGRVLAVDRVSLSIKEGEVRGLVGESGSGKSLLAQAIIGVLEDKWHVHADRFHWRGIDLLRLSIDERKALLCRDIAMIFQEPMSCLDPTTLIGEQLSEAINTSQLTGYFWQRKKQRKEAVIKLLHKVGIKKHDQCINSYPHQLTEAICQRVMIAIALAGRPILLIADEPTAAMESTTQGQIFRLLANLNQLKNMSILLISHDLENLTHWTNTITVMYSGQFVEAGSTEQIFNKPMHPYTRALVDSSTKANLQLPSKSRLMTLPGSIPVLQHLPIGCRLGPRCPRAQQSCVSAPKVSNFHGHKVSCHFPLLREPGKKESIKHKTVKGKR</sequence>
<dbReference type="InterPro" id="IPR013563">
    <property type="entry name" value="Oligopep_ABC_C"/>
</dbReference>
<keyword evidence="4" id="KW-1003">Cell membrane</keyword>
<dbReference type="EMBL" id="JQED01000015">
    <property type="protein sequence ID" value="KGJ93168.1"/>
    <property type="molecule type" value="Genomic_DNA"/>
</dbReference>
<evidence type="ECO:0000256" key="8">
    <source>
        <dbReference type="ARBA" id="ARBA00023136"/>
    </source>
</evidence>
<comment type="caution">
    <text evidence="10">The sequence shown here is derived from an EMBL/GenBank/DDBJ whole genome shotgun (WGS) entry which is preliminary data.</text>
</comment>
<dbReference type="NCBIfam" id="TIGR01727">
    <property type="entry name" value="oligo_HPY"/>
    <property type="match status" value="1"/>
</dbReference>
<dbReference type="SUPFAM" id="SSF52540">
    <property type="entry name" value="P-loop containing nucleoside triphosphate hydrolases"/>
    <property type="match status" value="1"/>
</dbReference>
<gene>
    <name evidence="10" type="ORF">ND2E_2634</name>
</gene>
<reference evidence="10 11" key="1">
    <citation type="submission" date="2014-08" db="EMBL/GenBank/DDBJ databases">
        <title>Genomic and Phenotypic Diversity of Colwellia psychrerythraea strains from Disparate Marine Basins.</title>
        <authorList>
            <person name="Techtmann S.M."/>
            <person name="Stelling S.C."/>
            <person name="Utturkar S.M."/>
            <person name="Alshibli N."/>
            <person name="Harris A."/>
            <person name="Brown S.D."/>
            <person name="Hazen T.C."/>
        </authorList>
    </citation>
    <scope>NUCLEOTIDE SEQUENCE [LARGE SCALE GENOMIC DNA]</scope>
    <source>
        <strain evidence="10 11">ND2E</strain>
    </source>
</reference>
<evidence type="ECO:0000256" key="7">
    <source>
        <dbReference type="ARBA" id="ARBA00022840"/>
    </source>
</evidence>
<keyword evidence="8" id="KW-0472">Membrane</keyword>
<dbReference type="OrthoDB" id="9784450at2"/>
<keyword evidence="10" id="KW-0378">Hydrolase</keyword>
<evidence type="ECO:0000256" key="4">
    <source>
        <dbReference type="ARBA" id="ARBA00022475"/>
    </source>
</evidence>
<dbReference type="InterPro" id="IPR050388">
    <property type="entry name" value="ABC_Ni/Peptide_Import"/>
</dbReference>
<dbReference type="PROSITE" id="PS50893">
    <property type="entry name" value="ABC_TRANSPORTER_2"/>
    <property type="match status" value="1"/>
</dbReference>
<keyword evidence="5" id="KW-0997">Cell inner membrane</keyword>
<dbReference type="RefSeq" id="WP_033093372.1">
    <property type="nucleotide sequence ID" value="NZ_JQED01000015.1"/>
</dbReference>
<proteinExistence type="inferred from homology"/>
<dbReference type="GO" id="GO:0005524">
    <property type="term" value="F:ATP binding"/>
    <property type="evidence" value="ECO:0007669"/>
    <property type="project" value="UniProtKB-KW"/>
</dbReference>
<dbReference type="AlphaFoldDB" id="A0A099KU57"/>
<comment type="similarity">
    <text evidence="2">Belongs to the ABC transporter superfamily.</text>
</comment>
<name>A0A099KU57_COLPS</name>
<evidence type="ECO:0000313" key="10">
    <source>
        <dbReference type="EMBL" id="KGJ93168.1"/>
    </source>
</evidence>
<dbReference type="GO" id="GO:0015833">
    <property type="term" value="P:peptide transport"/>
    <property type="evidence" value="ECO:0007669"/>
    <property type="project" value="InterPro"/>
</dbReference>
<evidence type="ECO:0000256" key="6">
    <source>
        <dbReference type="ARBA" id="ARBA00022741"/>
    </source>
</evidence>
<dbReference type="Gene3D" id="3.40.50.300">
    <property type="entry name" value="P-loop containing nucleotide triphosphate hydrolases"/>
    <property type="match status" value="1"/>
</dbReference>
<keyword evidence="6" id="KW-0547">Nucleotide-binding</keyword>
<dbReference type="GO" id="GO:0016887">
    <property type="term" value="F:ATP hydrolysis activity"/>
    <property type="evidence" value="ECO:0007669"/>
    <property type="project" value="InterPro"/>
</dbReference>
<dbReference type="Proteomes" id="UP000029843">
    <property type="component" value="Unassembled WGS sequence"/>
</dbReference>
<dbReference type="PANTHER" id="PTHR43297">
    <property type="entry name" value="OLIGOPEPTIDE TRANSPORT ATP-BINDING PROTEIN APPD"/>
    <property type="match status" value="1"/>
</dbReference>
<evidence type="ECO:0000256" key="5">
    <source>
        <dbReference type="ARBA" id="ARBA00022519"/>
    </source>
</evidence>
<dbReference type="InterPro" id="IPR003439">
    <property type="entry name" value="ABC_transporter-like_ATP-bd"/>
</dbReference>
<dbReference type="EC" id="3.6.3.24" evidence="10"/>